<dbReference type="InterPro" id="IPR003660">
    <property type="entry name" value="HAMP_dom"/>
</dbReference>
<evidence type="ECO:0000259" key="2">
    <source>
        <dbReference type="PROSITE" id="PS50885"/>
    </source>
</evidence>
<dbReference type="GO" id="GO:0016020">
    <property type="term" value="C:membrane"/>
    <property type="evidence" value="ECO:0007669"/>
    <property type="project" value="InterPro"/>
</dbReference>
<keyword evidence="1" id="KW-0812">Transmembrane</keyword>
<organism evidence="3 4">
    <name type="scientific">Rhizorhabdus dicambivorans</name>
    <dbReference type="NCBI Taxonomy" id="1850238"/>
    <lineage>
        <taxon>Bacteria</taxon>
        <taxon>Pseudomonadati</taxon>
        <taxon>Pseudomonadota</taxon>
        <taxon>Alphaproteobacteria</taxon>
        <taxon>Sphingomonadales</taxon>
        <taxon>Sphingomonadaceae</taxon>
        <taxon>Rhizorhabdus</taxon>
    </lineage>
</organism>
<dbReference type="EMBL" id="NWUF01000018">
    <property type="protein sequence ID" value="PCE41169.1"/>
    <property type="molecule type" value="Genomic_DNA"/>
</dbReference>
<evidence type="ECO:0000256" key="1">
    <source>
        <dbReference type="SAM" id="Phobius"/>
    </source>
</evidence>
<evidence type="ECO:0000313" key="4">
    <source>
        <dbReference type="Proteomes" id="UP000218934"/>
    </source>
</evidence>
<dbReference type="Proteomes" id="UP000218934">
    <property type="component" value="Unassembled WGS sequence"/>
</dbReference>
<comment type="caution">
    <text evidence="3">The sequence shown here is derived from an EMBL/GenBank/DDBJ whole genome shotgun (WGS) entry which is preliminary data.</text>
</comment>
<protein>
    <submittedName>
        <fullName evidence="3">HAMP domain-containing protein</fullName>
    </submittedName>
</protein>
<keyword evidence="1" id="KW-1133">Transmembrane helix</keyword>
<evidence type="ECO:0000313" key="3">
    <source>
        <dbReference type="EMBL" id="PCE41169.1"/>
    </source>
</evidence>
<sequence>MAYRKAQRLVSLELRTYGDNPHFSPPMFGRFEAAVRLHNGNWRVVARGADEPITIWQAQTIAMLLVVLVGAFPLALLLTRRFERPIREVVTAIDRLSKRQDIPTLSPTGPSEIKAAAVAVNELEKRLRRFITERLASGSCGSRHADAARAIEIPSPRCAG</sequence>
<keyword evidence="1" id="KW-0472">Membrane</keyword>
<proteinExistence type="predicted"/>
<dbReference type="PROSITE" id="PS50885">
    <property type="entry name" value="HAMP"/>
    <property type="match status" value="1"/>
</dbReference>
<name>A0A2A4FSP3_9SPHN</name>
<dbReference type="AlphaFoldDB" id="A0A2A4FSP3"/>
<dbReference type="GO" id="GO:0007165">
    <property type="term" value="P:signal transduction"/>
    <property type="evidence" value="ECO:0007669"/>
    <property type="project" value="InterPro"/>
</dbReference>
<accession>A0A2A4FSP3</accession>
<feature type="domain" description="HAMP" evidence="2">
    <location>
        <begin position="80"/>
        <end position="132"/>
    </location>
</feature>
<dbReference type="KEGG" id="rdi:CMV14_16210"/>
<feature type="transmembrane region" description="Helical" evidence="1">
    <location>
        <begin position="55"/>
        <end position="78"/>
    </location>
</feature>
<dbReference type="SMART" id="SM00304">
    <property type="entry name" value="HAMP"/>
    <property type="match status" value="1"/>
</dbReference>
<keyword evidence="4" id="KW-1185">Reference proteome</keyword>
<gene>
    <name evidence="3" type="ORF">COO09_16850</name>
</gene>
<reference evidence="3 4" key="1">
    <citation type="submission" date="2017-09" db="EMBL/GenBank/DDBJ databases">
        <title>The Catabolism of 3,6-Dichlorosalicylic acid is Initiated by the Cytochrome P450 Monooxygenase DsmABC in Rhizorhabdus dicambivorans Ndbn-20.</title>
        <authorList>
            <person name="Na L."/>
        </authorList>
    </citation>
    <scope>NUCLEOTIDE SEQUENCE [LARGE SCALE GENOMIC DNA]</scope>
    <source>
        <strain evidence="3 4">Ndbn-20m</strain>
    </source>
</reference>
<dbReference type="Gene3D" id="6.10.340.10">
    <property type="match status" value="1"/>
</dbReference>